<evidence type="ECO:0000256" key="2">
    <source>
        <dbReference type="SAM" id="MobiDB-lite"/>
    </source>
</evidence>
<dbReference type="Pfam" id="PF13519">
    <property type="entry name" value="VWA_2"/>
    <property type="match status" value="1"/>
</dbReference>
<protein>
    <recommendedName>
        <fullName evidence="3">VWFA domain-containing protein</fullName>
    </recommendedName>
</protein>
<feature type="region of interest" description="Disordered" evidence="2">
    <location>
        <begin position="91"/>
        <end position="131"/>
    </location>
</feature>
<keyword evidence="1" id="KW-0175">Coiled coil</keyword>
<dbReference type="InterPro" id="IPR027417">
    <property type="entry name" value="P-loop_NTPase"/>
</dbReference>
<dbReference type="Gene3D" id="3.40.50.410">
    <property type="entry name" value="von Willebrand factor, type A domain"/>
    <property type="match status" value="1"/>
</dbReference>
<name>A0A4Y7Q777_9AGAM</name>
<dbReference type="Proteomes" id="UP000294933">
    <property type="component" value="Unassembled WGS sequence"/>
</dbReference>
<sequence>MTSLEPPRSNPIVDPLGVMDSSNSYKPPNLWDDRMSPRGSSTANYSQRNNTASTRLNENRDRGNLKNQPDDYDDLYVDDTMDIVDDDETMSSSFYSASSSPRDGPTSLPDEKTAGDNPAQQPGDTSGNIPELDLVERIDGMFRILDLISERGSGGLVDKIIIAQDQFSHFINELYPGSYRSLTKIDFHLLDKGVVKPMGIYGSKAEIVRLMRSIGAIDEEIEKLLLACRDVSSSVSKPDLRPGLYALLSPKRHGVDRNLYIIFWPEETTWNDDAISTVARNRVTFLRYLTQTTDQVIALVSDEHCKKLVWADEQDSIVSPLEEDDSERLFTFEVSKTNEQEEDVKFYPGFIIKHTALKTLTAIEGVEDAKLEARFVGGESHQAIMSGEYVPASKENRRCWESYTSTHLRSFLTNAENILRFDYHLTNDSIKILVENGLKSRYGSAVKIWEDGQKNLERDSKEFKAKSEADIRNKIEADSNKLSSALEYMLIAKILEMFPTLERCRLQAPDQLTEMTAEDRQIFISELFTLHTDIEKDNKFQEHVDVARSTKKTPRSFVKTKAIVLMCRDFFAVFELVEEKEKLLQLLISEDTKKAELFLRERTIENTSNSKRSTFGWVKNIIFWDTSTSSSGVIKEAKESALKMDDHEYVNILDSIVKDEPILAGVAEESMKCLNEHLADQTQAALKKLKARTQYLQEDVYKQELSKQRRIVDAQAEKALREQLLSALNGSEDGGGPDGENAPHVITVENVESPRTYSYSSYAHFKLSLTHYTRKDPVIRYSIDPLLISQRDKHEMQMRPDHIPSPSFATRFSTKFSLPVECSIKQLYLLDGDRCLLIVDDHRGHLKIYLEELTCIDGAIRQGSHGSKKVLHKDKMGENAVVTFDERKRMIAVCGCDRVKGVVQLHTFVFDERFTSLQGQGTAINLTAWYEESPSIHLMCFVSGTEEIALVEAGGRTRIFSFITQQFRPAVLLLPSCPSAAFSSPDGACFITVLKSLETSHVYAHHWSSFGSGQGFHYDISGSLDKVHMITSLGQRNNVQLLGINIQTGTCQSIRMDIKRQITEYLFRERGAREFQVGNGRSTMHNCLLDCHSDVWTRYPVIPAISRQTILSEDRRKSKCLRYIAIDSHPAFARYFLDMVQTVERTTRKPIGSILGGISVSGESFSSLVSRLNRDADWQGISSFMAGEWLVNLICLIPIHIAVARDNRFIPLKDGEQSVGKSYALNHLVDTSFAGSAMRTTEGVWITSASLNHPIMTIRTGVHSIERSAQEDTLLVLFNTAISNLVLFRNNFAISRDITNLFQSFQSSSSVLDPAANPTLFQSTLVIIIKDVIDSDKTEIKQEFVHSIHHCLILQEEQGSNFLTRLHKGQLSIVPWPVIESRQFYTLFGVLRKRLESTPPTYHEAGRFLHTLKVLMAKLKANDWGSMSQSLASHRGQHLLSLLPHALAFGATEIEPEYEQLRNFDTNSIIVADDTNARFWVKSLDEGKDADEQDILLRKLCESWPDFGTRTFCEEVIWMERLTEYLDDLVTRRLAHVLQWIESNIDRFASGGTHAALDKLRRAYEEESVEIKRTTQFCKTQLIHTLQGLRIHILKMSEPILQNGEVLLILHENYLLIVPNTRSDAMCSGPEHEATASRPAQPSYCTLPVFHPPQRVNPSGLGHVSNDGHAFTCKNPSVMQQAFHVIFVIDQSGSMTATDRGPLANTPSTARIRRSANNRFGAVCSSLHAFWTARMPVGAANQSSAARRDAYSAILFDSSIKNCFTNDFTRSPDELLDVILGSQLWGGTNFDLALQAAQNVMTTNWSTERTPVVIFLSDGECHVSDARIYDVCRAAVRLGKSLSFHSVSFGPDTSSQSLRRMAQIAREVAASAPRDPLLPAAAQVDSQYTVALDTVNLAETFLGIAESLRKPHASLLRSSH</sequence>
<dbReference type="OrthoDB" id="2343366at2759"/>
<dbReference type="EMBL" id="ML170171">
    <property type="protein sequence ID" value="TDL23181.1"/>
    <property type="molecule type" value="Genomic_DNA"/>
</dbReference>
<dbReference type="STRING" id="50990.A0A4Y7Q777"/>
<dbReference type="SUPFAM" id="SSF53300">
    <property type="entry name" value="vWA-like"/>
    <property type="match status" value="1"/>
</dbReference>
<feature type="region of interest" description="Disordered" evidence="2">
    <location>
        <begin position="1"/>
        <end position="76"/>
    </location>
</feature>
<dbReference type="PROSITE" id="PS50234">
    <property type="entry name" value="VWFA"/>
    <property type="match status" value="1"/>
</dbReference>
<dbReference type="VEuPathDB" id="FungiDB:BD410DRAFT_839090"/>
<feature type="coiled-coil region" evidence="1">
    <location>
        <begin position="679"/>
        <end position="722"/>
    </location>
</feature>
<dbReference type="InterPro" id="IPR002035">
    <property type="entry name" value="VWF_A"/>
</dbReference>
<dbReference type="Gene3D" id="3.40.50.300">
    <property type="entry name" value="P-loop containing nucleotide triphosphate hydrolases"/>
    <property type="match status" value="1"/>
</dbReference>
<evidence type="ECO:0000259" key="3">
    <source>
        <dbReference type="PROSITE" id="PS50234"/>
    </source>
</evidence>
<accession>A0A4Y7Q777</accession>
<dbReference type="SMART" id="SM00327">
    <property type="entry name" value="VWA"/>
    <property type="match status" value="1"/>
</dbReference>
<feature type="compositionally biased region" description="Polar residues" evidence="2">
    <location>
        <begin position="118"/>
        <end position="128"/>
    </location>
</feature>
<feature type="domain" description="VWFA" evidence="3">
    <location>
        <begin position="1684"/>
        <end position="1908"/>
    </location>
</feature>
<evidence type="ECO:0000313" key="4">
    <source>
        <dbReference type="EMBL" id="TDL23181.1"/>
    </source>
</evidence>
<reference evidence="4 5" key="1">
    <citation type="submission" date="2018-06" db="EMBL/GenBank/DDBJ databases">
        <title>A transcriptomic atlas of mushroom development highlights an independent origin of complex multicellularity.</title>
        <authorList>
            <consortium name="DOE Joint Genome Institute"/>
            <person name="Krizsan K."/>
            <person name="Almasi E."/>
            <person name="Merenyi Z."/>
            <person name="Sahu N."/>
            <person name="Viragh M."/>
            <person name="Koszo T."/>
            <person name="Mondo S."/>
            <person name="Kiss B."/>
            <person name="Balint B."/>
            <person name="Kues U."/>
            <person name="Barry K."/>
            <person name="Hegedus J.C."/>
            <person name="Henrissat B."/>
            <person name="Johnson J."/>
            <person name="Lipzen A."/>
            <person name="Ohm R."/>
            <person name="Nagy I."/>
            <person name="Pangilinan J."/>
            <person name="Yan J."/>
            <person name="Xiong Y."/>
            <person name="Grigoriev I.V."/>
            <person name="Hibbett D.S."/>
            <person name="Nagy L.G."/>
        </authorList>
    </citation>
    <scope>NUCLEOTIDE SEQUENCE [LARGE SCALE GENOMIC DNA]</scope>
    <source>
        <strain evidence="4 5">SZMC22713</strain>
    </source>
</reference>
<organism evidence="4 5">
    <name type="scientific">Rickenella mellea</name>
    <dbReference type="NCBI Taxonomy" id="50990"/>
    <lineage>
        <taxon>Eukaryota</taxon>
        <taxon>Fungi</taxon>
        <taxon>Dikarya</taxon>
        <taxon>Basidiomycota</taxon>
        <taxon>Agaricomycotina</taxon>
        <taxon>Agaricomycetes</taxon>
        <taxon>Hymenochaetales</taxon>
        <taxon>Rickenellaceae</taxon>
        <taxon>Rickenella</taxon>
    </lineage>
</organism>
<evidence type="ECO:0000256" key="1">
    <source>
        <dbReference type="SAM" id="Coils"/>
    </source>
</evidence>
<dbReference type="InterPro" id="IPR036465">
    <property type="entry name" value="vWFA_dom_sf"/>
</dbReference>
<dbReference type="CDD" id="cd00198">
    <property type="entry name" value="vWFA"/>
    <property type="match status" value="1"/>
</dbReference>
<feature type="compositionally biased region" description="Polar residues" evidence="2">
    <location>
        <begin position="38"/>
        <end position="56"/>
    </location>
</feature>
<keyword evidence="5" id="KW-1185">Reference proteome</keyword>
<proteinExistence type="predicted"/>
<evidence type="ECO:0000313" key="5">
    <source>
        <dbReference type="Proteomes" id="UP000294933"/>
    </source>
</evidence>
<gene>
    <name evidence="4" type="ORF">BD410DRAFT_839090</name>
</gene>
<feature type="compositionally biased region" description="Low complexity" evidence="2">
    <location>
        <begin position="91"/>
        <end position="100"/>
    </location>
</feature>